<keyword evidence="3 4" id="KW-0378">Hydrolase</keyword>
<name>A0A1H9V8D8_9PSEU</name>
<dbReference type="AlphaFoldDB" id="A0A1H9V8D8"/>
<protein>
    <submittedName>
        <fullName evidence="6">ADP-ribose pyrophosphatase YjhB, NUDIX family</fullName>
    </submittedName>
</protein>
<gene>
    <name evidence="6" type="ORF">SAMN04487818_108166</name>
</gene>
<dbReference type="PRINTS" id="PR00502">
    <property type="entry name" value="NUDIXFAMILY"/>
</dbReference>
<dbReference type="InterPro" id="IPR000086">
    <property type="entry name" value="NUDIX_hydrolase_dom"/>
</dbReference>
<sequence>MKKRSLRVASYAVCVEAGKILLARWVGRTEKKWTLPGGGIDHGEDPLDAVVREVAEETGYAVRVDALLGIDSVHREFRERTGVRRALTKAGKATDWHGLRVVYAASVLGGELRYEENGSTDMAAWFDLAEVSTLDRTDLVDVGVDLATRKPPTGRADTAG</sequence>
<dbReference type="InterPro" id="IPR015797">
    <property type="entry name" value="NUDIX_hydrolase-like_dom_sf"/>
</dbReference>
<dbReference type="Pfam" id="PF00293">
    <property type="entry name" value="NUDIX"/>
    <property type="match status" value="1"/>
</dbReference>
<dbReference type="PROSITE" id="PS00893">
    <property type="entry name" value="NUDIX_BOX"/>
    <property type="match status" value="1"/>
</dbReference>
<dbReference type="PROSITE" id="PS51462">
    <property type="entry name" value="NUDIX"/>
    <property type="match status" value="1"/>
</dbReference>
<organism evidence="6 7">
    <name type="scientific">Actinokineospora terrae</name>
    <dbReference type="NCBI Taxonomy" id="155974"/>
    <lineage>
        <taxon>Bacteria</taxon>
        <taxon>Bacillati</taxon>
        <taxon>Actinomycetota</taxon>
        <taxon>Actinomycetes</taxon>
        <taxon>Pseudonocardiales</taxon>
        <taxon>Pseudonocardiaceae</taxon>
        <taxon>Actinokineospora</taxon>
    </lineage>
</organism>
<dbReference type="CDD" id="cd02883">
    <property type="entry name" value="NUDIX_Hydrolase"/>
    <property type="match status" value="1"/>
</dbReference>
<evidence type="ECO:0000256" key="2">
    <source>
        <dbReference type="ARBA" id="ARBA00005582"/>
    </source>
</evidence>
<dbReference type="STRING" id="155974.SAMN04487818_108166"/>
<evidence type="ECO:0000313" key="6">
    <source>
        <dbReference type="EMBL" id="SES18110.1"/>
    </source>
</evidence>
<proteinExistence type="inferred from homology"/>
<evidence type="ECO:0000259" key="5">
    <source>
        <dbReference type="PROSITE" id="PS51462"/>
    </source>
</evidence>
<accession>A0A1H9V8D8</accession>
<dbReference type="PANTHER" id="PTHR43046:SF16">
    <property type="entry name" value="ADP-RIBOSE PYROPHOSPHATASE YJHB-RELATED"/>
    <property type="match status" value="1"/>
</dbReference>
<dbReference type="Gene3D" id="3.90.79.10">
    <property type="entry name" value="Nucleoside Triphosphate Pyrophosphohydrolase"/>
    <property type="match status" value="1"/>
</dbReference>
<dbReference type="RefSeq" id="WP_218150689.1">
    <property type="nucleotide sequence ID" value="NZ_FOGI01000008.1"/>
</dbReference>
<dbReference type="EMBL" id="FOGI01000008">
    <property type="protein sequence ID" value="SES18110.1"/>
    <property type="molecule type" value="Genomic_DNA"/>
</dbReference>
<dbReference type="GO" id="GO:0016787">
    <property type="term" value="F:hydrolase activity"/>
    <property type="evidence" value="ECO:0007669"/>
    <property type="project" value="UniProtKB-KW"/>
</dbReference>
<dbReference type="InterPro" id="IPR020084">
    <property type="entry name" value="NUDIX_hydrolase_CS"/>
</dbReference>
<comment type="similarity">
    <text evidence="2 4">Belongs to the Nudix hydrolase family.</text>
</comment>
<evidence type="ECO:0000256" key="4">
    <source>
        <dbReference type="RuleBase" id="RU003476"/>
    </source>
</evidence>
<reference evidence="7" key="1">
    <citation type="submission" date="2016-10" db="EMBL/GenBank/DDBJ databases">
        <authorList>
            <person name="Varghese N."/>
            <person name="Submissions S."/>
        </authorList>
    </citation>
    <scope>NUCLEOTIDE SEQUENCE [LARGE SCALE GENOMIC DNA]</scope>
    <source>
        <strain evidence="7">DSM 44260</strain>
    </source>
</reference>
<dbReference type="Proteomes" id="UP000199051">
    <property type="component" value="Unassembled WGS sequence"/>
</dbReference>
<comment type="cofactor">
    <cofactor evidence="1">
        <name>Mg(2+)</name>
        <dbReference type="ChEBI" id="CHEBI:18420"/>
    </cofactor>
</comment>
<evidence type="ECO:0000256" key="3">
    <source>
        <dbReference type="ARBA" id="ARBA00022801"/>
    </source>
</evidence>
<keyword evidence="7" id="KW-1185">Reference proteome</keyword>
<feature type="domain" description="Nudix hydrolase" evidence="5">
    <location>
        <begin position="5"/>
        <end position="148"/>
    </location>
</feature>
<dbReference type="SUPFAM" id="SSF55811">
    <property type="entry name" value="Nudix"/>
    <property type="match status" value="1"/>
</dbReference>
<evidence type="ECO:0000313" key="7">
    <source>
        <dbReference type="Proteomes" id="UP000199051"/>
    </source>
</evidence>
<dbReference type="PANTHER" id="PTHR43046">
    <property type="entry name" value="GDP-MANNOSE MANNOSYL HYDROLASE"/>
    <property type="match status" value="1"/>
</dbReference>
<evidence type="ECO:0000256" key="1">
    <source>
        <dbReference type="ARBA" id="ARBA00001946"/>
    </source>
</evidence>
<dbReference type="InterPro" id="IPR020476">
    <property type="entry name" value="Nudix_hydrolase"/>
</dbReference>